<dbReference type="Proteomes" id="UP000013827">
    <property type="component" value="Unassembled WGS sequence"/>
</dbReference>
<dbReference type="HOGENOM" id="CLU_961192_0_0_1"/>
<dbReference type="STRING" id="2903.R1FC96"/>
<dbReference type="GeneID" id="17278338"/>
<evidence type="ECO:0000313" key="2">
    <source>
        <dbReference type="Proteomes" id="UP000013827"/>
    </source>
</evidence>
<evidence type="ECO:0008006" key="3">
    <source>
        <dbReference type="Google" id="ProtNLM"/>
    </source>
</evidence>
<dbReference type="RefSeq" id="XP_005785495.1">
    <property type="nucleotide sequence ID" value="XM_005785438.1"/>
</dbReference>
<organism evidence="1 2">
    <name type="scientific">Emiliania huxleyi (strain CCMP1516)</name>
    <dbReference type="NCBI Taxonomy" id="280463"/>
    <lineage>
        <taxon>Eukaryota</taxon>
        <taxon>Haptista</taxon>
        <taxon>Haptophyta</taxon>
        <taxon>Prymnesiophyceae</taxon>
        <taxon>Isochrysidales</taxon>
        <taxon>Noelaerhabdaceae</taxon>
        <taxon>Emiliania</taxon>
    </lineage>
</organism>
<reference evidence="1" key="2">
    <citation type="submission" date="2024-10" db="UniProtKB">
        <authorList>
            <consortium name="EnsemblProtists"/>
        </authorList>
    </citation>
    <scope>IDENTIFICATION</scope>
</reference>
<accession>A0A0D3KBD1</accession>
<dbReference type="AlphaFoldDB" id="A0A0D3KBD1"/>
<keyword evidence="2" id="KW-1185">Reference proteome</keyword>
<proteinExistence type="predicted"/>
<dbReference type="EnsemblProtists" id="EOD33066">
    <property type="protein sequence ID" value="EOD33066"/>
    <property type="gene ID" value="EMIHUDRAFT_111973"/>
</dbReference>
<dbReference type="PaxDb" id="2903-EOD33066"/>
<sequence length="290" mass="31491">MAAPRRLHVHFCDAGDATEVLVPPGVDIKRRVSDEMRVPAAEIMLQLLCEEMAYDPALHKALSHIQAVRRRGERHVIYNPPSIDIFKTLEGIFSQLTAVYELLDNALESVCVEPVCCRRCPRAALLLSSGCADAAELAAARASCAGAADVPVLVDCRAVDTVTNFTSVVEDLAAGGVASVSIATDRYHARRAAWVGSLILCSQGIAVAEPISVDSGEVLCESALRTLRDCLRALLWVACGWHLGWLNSLRHPSRVGVARGTEGRMFAPRCRVAERAFARWIADVPNARER</sequence>
<name>A0A0D3KBD1_EMIH1</name>
<protein>
    <recommendedName>
        <fullName evidence="3">DUF218 domain-containing protein</fullName>
    </recommendedName>
</protein>
<evidence type="ECO:0000313" key="1">
    <source>
        <dbReference type="EnsemblProtists" id="EOD33066"/>
    </source>
</evidence>
<dbReference type="KEGG" id="ehx:EMIHUDRAFT_111973"/>
<reference evidence="2" key="1">
    <citation type="journal article" date="2013" name="Nature">
        <title>Pan genome of the phytoplankton Emiliania underpins its global distribution.</title>
        <authorList>
            <person name="Read B.A."/>
            <person name="Kegel J."/>
            <person name="Klute M.J."/>
            <person name="Kuo A."/>
            <person name="Lefebvre S.C."/>
            <person name="Maumus F."/>
            <person name="Mayer C."/>
            <person name="Miller J."/>
            <person name="Monier A."/>
            <person name="Salamov A."/>
            <person name="Young J."/>
            <person name="Aguilar M."/>
            <person name="Claverie J.M."/>
            <person name="Frickenhaus S."/>
            <person name="Gonzalez K."/>
            <person name="Herman E.K."/>
            <person name="Lin Y.C."/>
            <person name="Napier J."/>
            <person name="Ogata H."/>
            <person name="Sarno A.F."/>
            <person name="Shmutz J."/>
            <person name="Schroeder D."/>
            <person name="de Vargas C."/>
            <person name="Verret F."/>
            <person name="von Dassow P."/>
            <person name="Valentin K."/>
            <person name="Van de Peer Y."/>
            <person name="Wheeler G."/>
            <person name="Dacks J.B."/>
            <person name="Delwiche C.F."/>
            <person name="Dyhrman S.T."/>
            <person name="Glockner G."/>
            <person name="John U."/>
            <person name="Richards T."/>
            <person name="Worden A.Z."/>
            <person name="Zhang X."/>
            <person name="Grigoriev I.V."/>
            <person name="Allen A.E."/>
            <person name="Bidle K."/>
            <person name="Borodovsky M."/>
            <person name="Bowler C."/>
            <person name="Brownlee C."/>
            <person name="Cock J.M."/>
            <person name="Elias M."/>
            <person name="Gladyshev V.N."/>
            <person name="Groth M."/>
            <person name="Guda C."/>
            <person name="Hadaegh A."/>
            <person name="Iglesias-Rodriguez M.D."/>
            <person name="Jenkins J."/>
            <person name="Jones B.M."/>
            <person name="Lawson T."/>
            <person name="Leese F."/>
            <person name="Lindquist E."/>
            <person name="Lobanov A."/>
            <person name="Lomsadze A."/>
            <person name="Malik S.B."/>
            <person name="Marsh M.E."/>
            <person name="Mackinder L."/>
            <person name="Mock T."/>
            <person name="Mueller-Roeber B."/>
            <person name="Pagarete A."/>
            <person name="Parker M."/>
            <person name="Probert I."/>
            <person name="Quesneville H."/>
            <person name="Raines C."/>
            <person name="Rensing S.A."/>
            <person name="Riano-Pachon D.M."/>
            <person name="Richier S."/>
            <person name="Rokitta S."/>
            <person name="Shiraiwa Y."/>
            <person name="Soanes D.M."/>
            <person name="van der Giezen M."/>
            <person name="Wahlund T.M."/>
            <person name="Williams B."/>
            <person name="Wilson W."/>
            <person name="Wolfe G."/>
            <person name="Wurch L.L."/>
        </authorList>
    </citation>
    <scope>NUCLEOTIDE SEQUENCE</scope>
</reference>